<feature type="domain" description="MobA/VirD2-like nuclease" evidence="1">
    <location>
        <begin position="27"/>
        <end position="146"/>
    </location>
</feature>
<comment type="caution">
    <text evidence="2">The sequence shown here is derived from an EMBL/GenBank/DDBJ whole genome shotgun (WGS) entry which is preliminary data.</text>
</comment>
<evidence type="ECO:0000259" key="1">
    <source>
        <dbReference type="Pfam" id="PF03432"/>
    </source>
</evidence>
<dbReference type="InterPro" id="IPR005094">
    <property type="entry name" value="Endonuclease_MobA/VirD2"/>
</dbReference>
<gene>
    <name evidence="2" type="ORF">QT385_20680</name>
</gene>
<dbReference type="EMBL" id="JAUCQJ010000009">
    <property type="protein sequence ID" value="MDQ8751078.1"/>
    <property type="molecule type" value="Genomic_DNA"/>
</dbReference>
<dbReference type="AlphaFoldDB" id="A0ABD5BCI9"/>
<evidence type="ECO:0000313" key="2">
    <source>
        <dbReference type="EMBL" id="MDQ8751078.1"/>
    </source>
</evidence>
<protein>
    <submittedName>
        <fullName evidence="2">Relaxase/mobilization nuclease domain-containing protein</fullName>
    </submittedName>
</protein>
<evidence type="ECO:0000313" key="3">
    <source>
        <dbReference type="Proteomes" id="UP001239265"/>
    </source>
</evidence>
<name>A0ABD5BCI9_ELIMR</name>
<accession>A0ABD5BCI9</accession>
<sequence>MVSKAKSIKGSAKGIAYIQSDKELGPALELDRNGIVSEDPSGILQEFRLLQEANQKCDKNMISIVISPSDERVFTNEELRDIGKHHLEKLGLSDHQYLMTRHGSTDHPHIHILANRIDEKGKALNDSHISLKSQTISENLSKELGLYTAKDWQKVRHLEQLPIKKEIENSHQFSLQHSKNYTEYKDLMRGKGIDVIDTINKQGQLQGFKIKHLESGLDFKASEIKKGFGMKDLILHQVKMPELSKPYQDIANSLSKLTSRGMDPTLLNPALNIAKQIAETVIKKTISKGFGMGM</sequence>
<proteinExistence type="predicted"/>
<dbReference type="RefSeq" id="WP_309047555.1">
    <property type="nucleotide sequence ID" value="NZ_JAUCQJ010000009.1"/>
</dbReference>
<dbReference type="Pfam" id="PF03432">
    <property type="entry name" value="Relaxase"/>
    <property type="match status" value="1"/>
</dbReference>
<reference evidence="2 3" key="1">
    <citation type="submission" date="2023-06" db="EMBL/GenBank/DDBJ databases">
        <title>Nosocomial Elizabethkingia miricola genome.</title>
        <authorList>
            <person name="Morgado S."/>
            <person name="Fonseca E."/>
            <person name="Freitas F."/>
            <person name="Vicente A.C."/>
        </authorList>
    </citation>
    <scope>NUCLEOTIDE SEQUENCE [LARGE SCALE GENOMIC DNA]</scope>
    <source>
        <strain evidence="2 3">EM15</strain>
    </source>
</reference>
<dbReference type="Proteomes" id="UP001239265">
    <property type="component" value="Unassembled WGS sequence"/>
</dbReference>
<organism evidence="2 3">
    <name type="scientific">Elizabethkingia miricola</name>
    <name type="common">Chryseobacterium miricola</name>
    <dbReference type="NCBI Taxonomy" id="172045"/>
    <lineage>
        <taxon>Bacteria</taxon>
        <taxon>Pseudomonadati</taxon>
        <taxon>Bacteroidota</taxon>
        <taxon>Flavobacteriia</taxon>
        <taxon>Flavobacteriales</taxon>
        <taxon>Weeksellaceae</taxon>
        <taxon>Elizabethkingia</taxon>
    </lineage>
</organism>